<protein>
    <recommendedName>
        <fullName evidence="1">NUA/TPR/MLP1-2-like domain-containing protein</fullName>
    </recommendedName>
</protein>
<dbReference type="EMBL" id="SFCI01000118">
    <property type="protein sequence ID" value="TFY82335.1"/>
    <property type="molecule type" value="Genomic_DNA"/>
</dbReference>
<dbReference type="AlphaFoldDB" id="A0A4Z0A6H4"/>
<sequence length="122" mass="13893">DVYKQKIAEAVFWLRSKNGIPLDEDLEQDPSMQTKFISNNIVLFCSIPALQEQNQDMLKMVWKTGEKTVHEEQGKKISSGSFGDIYLGINIICGEEVAIKRESLKAKHPQLEYESKGLQDPH</sequence>
<dbReference type="Pfam" id="PF25785">
    <property type="entry name" value="TPR"/>
    <property type="match status" value="1"/>
</dbReference>
<name>A0A4Z0A6H4_9AGAM</name>
<feature type="non-terminal residue" evidence="2">
    <location>
        <position position="1"/>
    </location>
</feature>
<dbReference type="Gene3D" id="3.30.200.20">
    <property type="entry name" value="Phosphorylase Kinase, domain 1"/>
    <property type="match status" value="1"/>
</dbReference>
<evidence type="ECO:0000313" key="3">
    <source>
        <dbReference type="Proteomes" id="UP000298061"/>
    </source>
</evidence>
<accession>A0A4Z0A6H4</accession>
<dbReference type="STRING" id="135208.A0A4Z0A6H4"/>
<feature type="domain" description="NUA/TPR/MLP1-2-like" evidence="1">
    <location>
        <begin position="25"/>
        <end position="72"/>
    </location>
</feature>
<organism evidence="2 3">
    <name type="scientific">Hericium alpestre</name>
    <dbReference type="NCBI Taxonomy" id="135208"/>
    <lineage>
        <taxon>Eukaryota</taxon>
        <taxon>Fungi</taxon>
        <taxon>Dikarya</taxon>
        <taxon>Basidiomycota</taxon>
        <taxon>Agaricomycotina</taxon>
        <taxon>Agaricomycetes</taxon>
        <taxon>Russulales</taxon>
        <taxon>Hericiaceae</taxon>
        <taxon>Hericium</taxon>
    </lineage>
</organism>
<comment type="caution">
    <text evidence="2">The sequence shown here is derived from an EMBL/GenBank/DDBJ whole genome shotgun (WGS) entry which is preliminary data.</text>
</comment>
<reference evidence="2 3" key="1">
    <citation type="submission" date="2019-02" db="EMBL/GenBank/DDBJ databases">
        <title>Genome sequencing of the rare red list fungi Hericium alpestre (H. flagellum).</title>
        <authorList>
            <person name="Buettner E."/>
            <person name="Kellner H."/>
        </authorList>
    </citation>
    <scope>NUCLEOTIDE SEQUENCE [LARGE SCALE GENOMIC DNA]</scope>
    <source>
        <strain evidence="2 3">DSM 108284</strain>
    </source>
</reference>
<gene>
    <name evidence="2" type="ORF">EWM64_g1670</name>
</gene>
<evidence type="ECO:0000259" key="1">
    <source>
        <dbReference type="Pfam" id="PF25785"/>
    </source>
</evidence>
<evidence type="ECO:0000313" key="2">
    <source>
        <dbReference type="EMBL" id="TFY82335.1"/>
    </source>
</evidence>
<proteinExistence type="predicted"/>
<dbReference type="SUPFAM" id="SSF56112">
    <property type="entry name" value="Protein kinase-like (PK-like)"/>
    <property type="match status" value="1"/>
</dbReference>
<keyword evidence="3" id="KW-1185">Reference proteome</keyword>
<dbReference type="InterPro" id="IPR057974">
    <property type="entry name" value="NUA/TPR/MLP1-2-like_dom"/>
</dbReference>
<dbReference type="OrthoDB" id="3263785at2759"/>
<dbReference type="InterPro" id="IPR011009">
    <property type="entry name" value="Kinase-like_dom_sf"/>
</dbReference>
<dbReference type="Proteomes" id="UP000298061">
    <property type="component" value="Unassembled WGS sequence"/>
</dbReference>